<dbReference type="AlphaFoldDB" id="A0A178MI44"/>
<dbReference type="PANTHER" id="PTHR36441:SF1">
    <property type="entry name" value="DUF503 DOMAIN-CONTAINING PROTEIN"/>
    <property type="match status" value="1"/>
</dbReference>
<comment type="caution">
    <text evidence="1">The sequence shown here is derived from an EMBL/GenBank/DDBJ whole genome shotgun (WGS) entry which is preliminary data.</text>
</comment>
<keyword evidence="2" id="KW-1185">Reference proteome</keyword>
<sequence>MIIGSCTIHLHIAAAQSLKEKRQVLRSLIARIRNEFNVSVAEVDDQNRWQSAVLGVAVVATDQVHAQRQLEAVVSFIERQRPDCPLLTYEIEML</sequence>
<dbReference type="Proteomes" id="UP000078287">
    <property type="component" value="Unassembled WGS sequence"/>
</dbReference>
<evidence type="ECO:0000313" key="1">
    <source>
        <dbReference type="EMBL" id="OAN47684.1"/>
    </source>
</evidence>
<dbReference type="SUPFAM" id="SSF103007">
    <property type="entry name" value="Hypothetical protein TT1725"/>
    <property type="match status" value="1"/>
</dbReference>
<dbReference type="Gene3D" id="3.30.70.1120">
    <property type="entry name" value="TT1725-like"/>
    <property type="match status" value="1"/>
</dbReference>
<dbReference type="InterPro" id="IPR036746">
    <property type="entry name" value="TT1725-like_sf"/>
</dbReference>
<dbReference type="RefSeq" id="WP_066783544.1">
    <property type="nucleotide sequence ID" value="NZ_LWQS01000035.1"/>
</dbReference>
<dbReference type="InterPro" id="IPR007546">
    <property type="entry name" value="DUF503"/>
</dbReference>
<reference evidence="1 2" key="1">
    <citation type="submission" date="2016-04" db="EMBL/GenBank/DDBJ databases">
        <title>Chloroflexus islandicus sp. nov., a thermophilic filamentous anoxygenic phototrophic bacterium from geyser Strokkur (Iceland).</title>
        <authorList>
            <person name="Gaisin V.A."/>
            <person name="Kalashnikov A.M."/>
            <person name="Sukhacheva M.V."/>
            <person name="Grouzdev D.S."/>
            <person name="Ivanov T.M."/>
            <person name="Kuznetsov B."/>
            <person name="Gorlenko V.M."/>
        </authorList>
    </citation>
    <scope>NUCLEOTIDE SEQUENCE [LARGE SCALE GENOMIC DNA]</scope>
    <source>
        <strain evidence="2">isl-2</strain>
    </source>
</reference>
<name>A0A178MI44_9CHLR</name>
<proteinExistence type="predicted"/>
<dbReference type="EMBL" id="LWQS01000035">
    <property type="protein sequence ID" value="OAN47684.1"/>
    <property type="molecule type" value="Genomic_DNA"/>
</dbReference>
<organism evidence="1 2">
    <name type="scientific">Chloroflexus islandicus</name>
    <dbReference type="NCBI Taxonomy" id="1707952"/>
    <lineage>
        <taxon>Bacteria</taxon>
        <taxon>Bacillati</taxon>
        <taxon>Chloroflexota</taxon>
        <taxon>Chloroflexia</taxon>
        <taxon>Chloroflexales</taxon>
        <taxon>Chloroflexineae</taxon>
        <taxon>Chloroflexaceae</taxon>
        <taxon>Chloroflexus</taxon>
    </lineage>
</organism>
<dbReference type="STRING" id="1707952.A6A03_09565"/>
<accession>A0A178MI44</accession>
<protein>
    <recommendedName>
        <fullName evidence="3">DUF503 domain-containing protein</fullName>
    </recommendedName>
</protein>
<dbReference type="OrthoDB" id="9809023at2"/>
<evidence type="ECO:0008006" key="3">
    <source>
        <dbReference type="Google" id="ProtNLM"/>
    </source>
</evidence>
<dbReference type="Pfam" id="PF04456">
    <property type="entry name" value="DUF503"/>
    <property type="match status" value="1"/>
</dbReference>
<evidence type="ECO:0000313" key="2">
    <source>
        <dbReference type="Proteomes" id="UP000078287"/>
    </source>
</evidence>
<gene>
    <name evidence="1" type="ORF">A6A03_09565</name>
</gene>
<dbReference type="PANTHER" id="PTHR36441">
    <property type="entry name" value="HYPOTHETICAL CYTOSOLIC PROTEIN"/>
    <property type="match status" value="1"/>
</dbReference>